<dbReference type="InterPro" id="IPR012824">
    <property type="entry name" value="CobW"/>
</dbReference>
<feature type="domain" description="CobW C-terminal" evidence="7">
    <location>
        <begin position="260"/>
        <end position="353"/>
    </location>
</feature>
<sequence length="360" mass="38397">MRGRTAMAIASPVPATIVTGFLGAGKTTLVRHVLSAARGRRIAIIVNEFGSLGIDGDLLKSCGIEGCTEDNIVELANGCLCCTVADDFLPTIEALLGRAQPPEHILIETSGLALPKPLLKAFNWPGVKGRVTVDGVVTVLDAPAVASGRFADDPEEVARQRAEDPNLDHDNPLAEVFEDQLSAADLVLLNKADQLDDAALASVREGVERHLPRAVKVIATREGQVDPAVLLGLQAAAENDLSARPSHHDSVDGEHEHDDFESFVVPLKEQADLDHVAVLLRPLAEAHDILRMKGFVPVQGRPMRGVVQGVGTRFRQSFDRLWKPGEVRQGQLVIIGRTGLDRAAIEASLINSGLGATVPA</sequence>
<dbReference type="Pfam" id="PF02492">
    <property type="entry name" value="cobW"/>
    <property type="match status" value="1"/>
</dbReference>
<comment type="catalytic activity">
    <reaction evidence="6">
        <text>GTP + H2O = GDP + phosphate + H(+)</text>
        <dbReference type="Rhea" id="RHEA:19669"/>
        <dbReference type="ChEBI" id="CHEBI:15377"/>
        <dbReference type="ChEBI" id="CHEBI:15378"/>
        <dbReference type="ChEBI" id="CHEBI:37565"/>
        <dbReference type="ChEBI" id="CHEBI:43474"/>
        <dbReference type="ChEBI" id="CHEBI:58189"/>
    </reaction>
    <physiologicalReaction direction="left-to-right" evidence="6">
        <dbReference type="Rhea" id="RHEA:19670"/>
    </physiologicalReaction>
</comment>
<reference evidence="9" key="1">
    <citation type="submission" date="2016-11" db="EMBL/GenBank/DDBJ databases">
        <title>Comparative genomic and phenotypic analysis of Granulibacter bethesdensis clinical isolates from patients with chronic granulomatous disease.</title>
        <authorList>
            <person name="Zarember K.A."/>
            <person name="Porcella S.F."/>
            <person name="Chu J."/>
            <person name="Ding L."/>
            <person name="Dahlstrom E."/>
            <person name="Barbian K."/>
            <person name="Martens C."/>
            <person name="Sykora L."/>
            <person name="Kramer S."/>
            <person name="Pettinato A.M."/>
            <person name="Hong H."/>
            <person name="Wald G."/>
            <person name="Berg L.J."/>
            <person name="Rogge L.S."/>
            <person name="Greenberg D.E."/>
            <person name="Falcone E.L."/>
            <person name="Neves J.F."/>
            <person name="Simoes M.J."/>
            <person name="Casal M."/>
            <person name="Rodriguez-Lopez F.C."/>
            <person name="Zelazny A."/>
            <person name="Gallin J.I."/>
            <person name="Holland S.M."/>
        </authorList>
    </citation>
    <scope>NUCLEOTIDE SEQUENCE [LARGE SCALE GENOMIC DNA]</scope>
    <source>
        <strain evidence="9">NIH9.1</strain>
    </source>
</reference>
<evidence type="ECO:0000256" key="6">
    <source>
        <dbReference type="ARBA" id="ARBA00049117"/>
    </source>
</evidence>
<dbReference type="GO" id="GO:0009236">
    <property type="term" value="P:cobalamin biosynthetic process"/>
    <property type="evidence" value="ECO:0007669"/>
    <property type="project" value="InterPro"/>
</dbReference>
<dbReference type="Pfam" id="PF07683">
    <property type="entry name" value="CobW_C"/>
    <property type="match status" value="1"/>
</dbReference>
<accession>A0AAC9KD53</accession>
<dbReference type="NCBIfam" id="TIGR02475">
    <property type="entry name" value="CobW"/>
    <property type="match status" value="1"/>
</dbReference>
<dbReference type="Proteomes" id="UP000182373">
    <property type="component" value="Chromosome"/>
</dbReference>
<gene>
    <name evidence="8" type="ORF">GbCGDNIH9_0657</name>
</gene>
<dbReference type="InterPro" id="IPR011629">
    <property type="entry name" value="CobW-like_C"/>
</dbReference>
<dbReference type="InterPro" id="IPR036627">
    <property type="entry name" value="CobW-likC_sf"/>
</dbReference>
<proteinExistence type="inferred from homology"/>
<dbReference type="AlphaFoldDB" id="A0AAC9KD53"/>
<comment type="similarity">
    <text evidence="4">Belongs to the SIMIBI class G3E GTPase family. ZNG1 subfamily.</text>
</comment>
<dbReference type="EMBL" id="CP018191">
    <property type="protein sequence ID" value="APH53903.1"/>
    <property type="molecule type" value="Genomic_DNA"/>
</dbReference>
<evidence type="ECO:0000256" key="5">
    <source>
        <dbReference type="ARBA" id="ARBA00045658"/>
    </source>
</evidence>
<organism evidence="8 9">
    <name type="scientific">Granulibacter bethesdensis</name>
    <dbReference type="NCBI Taxonomy" id="364410"/>
    <lineage>
        <taxon>Bacteria</taxon>
        <taxon>Pseudomonadati</taxon>
        <taxon>Pseudomonadota</taxon>
        <taxon>Alphaproteobacteria</taxon>
        <taxon>Acetobacterales</taxon>
        <taxon>Acetobacteraceae</taxon>
        <taxon>Granulibacter</taxon>
    </lineage>
</organism>
<dbReference type="Gene3D" id="3.40.50.300">
    <property type="entry name" value="P-loop containing nucleotide triphosphate hydrolases"/>
    <property type="match status" value="1"/>
</dbReference>
<dbReference type="GO" id="GO:0005737">
    <property type="term" value="C:cytoplasm"/>
    <property type="evidence" value="ECO:0007669"/>
    <property type="project" value="TreeGrafter"/>
</dbReference>
<keyword evidence="1" id="KW-0547">Nucleotide-binding</keyword>
<evidence type="ECO:0000256" key="3">
    <source>
        <dbReference type="ARBA" id="ARBA00023186"/>
    </source>
</evidence>
<dbReference type="SUPFAM" id="SSF90002">
    <property type="entry name" value="Hypothetical protein YjiA, C-terminal domain"/>
    <property type="match status" value="1"/>
</dbReference>
<dbReference type="SMART" id="SM00833">
    <property type="entry name" value="CobW_C"/>
    <property type="match status" value="1"/>
</dbReference>
<evidence type="ECO:0000259" key="7">
    <source>
        <dbReference type="SMART" id="SM00833"/>
    </source>
</evidence>
<comment type="function">
    <text evidence="5">Zinc chaperone that directly transfers zinc cofactor to target proteins, thereby activating them. Zinc is transferred from the CXCC motif in the GTPase domain to the zinc binding site in target proteins in a process requiring GTP hydrolysis.</text>
</comment>
<dbReference type="GO" id="GO:0016787">
    <property type="term" value="F:hydrolase activity"/>
    <property type="evidence" value="ECO:0007669"/>
    <property type="project" value="UniProtKB-KW"/>
</dbReference>
<dbReference type="CDD" id="cd03112">
    <property type="entry name" value="CobW-like"/>
    <property type="match status" value="1"/>
</dbReference>
<dbReference type="PANTHER" id="PTHR13748:SF62">
    <property type="entry name" value="COBW DOMAIN-CONTAINING PROTEIN"/>
    <property type="match status" value="1"/>
</dbReference>
<protein>
    <submittedName>
        <fullName evidence="8">Cobalt-binding GTPase involved in cobalt incorporation</fullName>
    </submittedName>
</protein>
<evidence type="ECO:0000256" key="4">
    <source>
        <dbReference type="ARBA" id="ARBA00034320"/>
    </source>
</evidence>
<evidence type="ECO:0000256" key="2">
    <source>
        <dbReference type="ARBA" id="ARBA00022801"/>
    </source>
</evidence>
<keyword evidence="2" id="KW-0378">Hydrolase</keyword>
<dbReference type="GO" id="GO:0000166">
    <property type="term" value="F:nucleotide binding"/>
    <property type="evidence" value="ECO:0007669"/>
    <property type="project" value="UniProtKB-KW"/>
</dbReference>
<evidence type="ECO:0000313" key="8">
    <source>
        <dbReference type="EMBL" id="APH53903.1"/>
    </source>
</evidence>
<keyword evidence="3" id="KW-0143">Chaperone</keyword>
<dbReference type="Gene3D" id="3.30.1220.10">
    <property type="entry name" value="CobW-like, C-terminal domain"/>
    <property type="match status" value="1"/>
</dbReference>
<dbReference type="SUPFAM" id="SSF52540">
    <property type="entry name" value="P-loop containing nucleoside triphosphate hydrolases"/>
    <property type="match status" value="1"/>
</dbReference>
<name>A0AAC9KD53_9PROT</name>
<dbReference type="InterPro" id="IPR003495">
    <property type="entry name" value="CobW/HypB/UreG_nucleotide-bd"/>
</dbReference>
<dbReference type="InterPro" id="IPR027417">
    <property type="entry name" value="P-loop_NTPase"/>
</dbReference>
<evidence type="ECO:0000313" key="9">
    <source>
        <dbReference type="Proteomes" id="UP000182373"/>
    </source>
</evidence>
<dbReference type="PANTHER" id="PTHR13748">
    <property type="entry name" value="COBW-RELATED"/>
    <property type="match status" value="1"/>
</dbReference>
<evidence type="ECO:0000256" key="1">
    <source>
        <dbReference type="ARBA" id="ARBA00022741"/>
    </source>
</evidence>
<dbReference type="InterPro" id="IPR051316">
    <property type="entry name" value="Zinc-reg_GTPase_activator"/>
</dbReference>